<dbReference type="InterPro" id="IPR035396">
    <property type="entry name" value="Bac_rhamnosid6H"/>
</dbReference>
<evidence type="ECO:0000313" key="6">
    <source>
        <dbReference type="EMBL" id="KAF9869213.1"/>
    </source>
</evidence>
<proteinExistence type="predicted"/>
<dbReference type="AlphaFoldDB" id="A0A9P6HRT2"/>
<dbReference type="InterPro" id="IPR012341">
    <property type="entry name" value="6hp_glycosidase-like_sf"/>
</dbReference>
<dbReference type="OrthoDB" id="10036721at2759"/>
<dbReference type="InterPro" id="IPR016007">
    <property type="entry name" value="Alpha_rhamnosid"/>
</dbReference>
<dbReference type="Pfam" id="PF17390">
    <property type="entry name" value="Bac_rhamnosid_C"/>
    <property type="match status" value="1"/>
</dbReference>
<dbReference type="InterPro" id="IPR035398">
    <property type="entry name" value="Bac_rhamnosid_C"/>
</dbReference>
<dbReference type="Pfam" id="PF17389">
    <property type="entry name" value="Bac_rhamnosid6H"/>
    <property type="match status" value="1"/>
</dbReference>
<evidence type="ECO:0000256" key="3">
    <source>
        <dbReference type="ARBA" id="ARBA00022801"/>
    </source>
</evidence>
<dbReference type="Gene3D" id="2.60.420.10">
    <property type="entry name" value="Maltose phosphorylase, domain 3"/>
    <property type="match status" value="1"/>
</dbReference>
<accession>A0A9P6HRT2</accession>
<dbReference type="Gene3D" id="1.50.10.10">
    <property type="match status" value="1"/>
</dbReference>
<gene>
    <name evidence="6" type="ORF">CkaCkLH20_13315</name>
</gene>
<feature type="domain" description="Alpha-L-rhamnosidase C-terminal" evidence="5">
    <location>
        <begin position="332"/>
        <end position="406"/>
    </location>
</feature>
<dbReference type="PANTHER" id="PTHR33307">
    <property type="entry name" value="ALPHA-RHAMNOSIDASE (EUROFUNG)"/>
    <property type="match status" value="1"/>
</dbReference>
<evidence type="ECO:0000259" key="4">
    <source>
        <dbReference type="Pfam" id="PF17389"/>
    </source>
</evidence>
<dbReference type="GeneID" id="62169099"/>
<dbReference type="GO" id="GO:0030596">
    <property type="term" value="F:alpha-L-rhamnosidase activity"/>
    <property type="evidence" value="ECO:0007669"/>
    <property type="project" value="UniProtKB-EC"/>
</dbReference>
<reference evidence="6" key="1">
    <citation type="submission" date="2020-03" db="EMBL/GenBank/DDBJ databases">
        <authorList>
            <person name="He L."/>
        </authorList>
    </citation>
    <scope>NUCLEOTIDE SEQUENCE</scope>
    <source>
        <strain evidence="6">CkLH20</strain>
    </source>
</reference>
<dbReference type="EC" id="3.2.1.40" evidence="2"/>
<comment type="catalytic activity">
    <reaction evidence="1">
        <text>Hydrolysis of terminal non-reducing alpha-L-rhamnose residues in alpha-L-rhamnosides.</text>
        <dbReference type="EC" id="3.2.1.40"/>
    </reaction>
</comment>
<protein>
    <recommendedName>
        <fullName evidence="2">alpha-L-rhamnosidase</fullName>
        <ecNumber evidence="2">3.2.1.40</ecNumber>
    </recommendedName>
</protein>
<evidence type="ECO:0000256" key="1">
    <source>
        <dbReference type="ARBA" id="ARBA00001445"/>
    </source>
</evidence>
<evidence type="ECO:0000259" key="5">
    <source>
        <dbReference type="Pfam" id="PF17390"/>
    </source>
</evidence>
<organism evidence="6 7">
    <name type="scientific">Colletotrichum karsti</name>
    <dbReference type="NCBI Taxonomy" id="1095194"/>
    <lineage>
        <taxon>Eukaryota</taxon>
        <taxon>Fungi</taxon>
        <taxon>Dikarya</taxon>
        <taxon>Ascomycota</taxon>
        <taxon>Pezizomycotina</taxon>
        <taxon>Sordariomycetes</taxon>
        <taxon>Hypocreomycetidae</taxon>
        <taxon>Glomerellales</taxon>
        <taxon>Glomerellaceae</taxon>
        <taxon>Colletotrichum</taxon>
        <taxon>Colletotrichum boninense species complex</taxon>
    </lineage>
</organism>
<dbReference type="EMBL" id="JAATWM020000090">
    <property type="protein sequence ID" value="KAF9869213.1"/>
    <property type="molecule type" value="Genomic_DNA"/>
</dbReference>
<evidence type="ECO:0000256" key="2">
    <source>
        <dbReference type="ARBA" id="ARBA00012652"/>
    </source>
</evidence>
<reference evidence="6" key="2">
    <citation type="submission" date="2020-11" db="EMBL/GenBank/DDBJ databases">
        <title>Whole genome sequencing of Colletotrichum sp.</title>
        <authorList>
            <person name="Li H."/>
        </authorList>
    </citation>
    <scope>NUCLEOTIDE SEQUENCE</scope>
    <source>
        <strain evidence="6">CkLH20</strain>
    </source>
</reference>
<sequence>MRGNFVSVPTDCPQRDERLGWTGDLQVFAPTANYLFDTASFLGHWLEDLYADQLDLDGVVPNIIPSIPIPPRHPENRPMAVWADSSIITPWDLYNAFGDKEVLAKQWPSMCLWLDKGVPRDERGFYAMNTPQYGDWLDPRCPPQLPGHGPTDPFFVANAYLIYVTELAAKIGGLLGEREKEALYAGQATRLRQSFRKEYVTSTGRLVADTQTAYVIALKFGLLSTEREVQTARQRLDWLIRWDAFKIQTGFAGTPILLEALATNGLQSHAYRMLQERDCPSWLYPVSMGATTIWERWNSMLPDGSINPGQMTSFNHYALGSVCSFLHHTVGGLSAGSPGWKTAIVRPRPGGTITHAETSFDSPYGPYSVNWKKVGLTMVTEVSVPPNCEAEIILNGVKKKVGSGQHIFRTAWEEDPAWPPMAIQGGQGNEIPSAFVP</sequence>
<evidence type="ECO:0000313" key="7">
    <source>
        <dbReference type="Proteomes" id="UP000781932"/>
    </source>
</evidence>
<dbReference type="RefSeq" id="XP_038738674.1">
    <property type="nucleotide sequence ID" value="XM_038896025.1"/>
</dbReference>
<keyword evidence="3" id="KW-0378">Hydrolase</keyword>
<keyword evidence="7" id="KW-1185">Reference proteome</keyword>
<dbReference type="PANTHER" id="PTHR33307:SF6">
    <property type="entry name" value="ALPHA-RHAMNOSIDASE (EUROFUNG)-RELATED"/>
    <property type="match status" value="1"/>
</dbReference>
<feature type="domain" description="Alpha-L-rhamnosidase six-hairpin glycosidase" evidence="4">
    <location>
        <begin position="1"/>
        <end position="330"/>
    </location>
</feature>
<name>A0A9P6HRT2_9PEZI</name>
<dbReference type="Proteomes" id="UP000781932">
    <property type="component" value="Unassembled WGS sequence"/>
</dbReference>
<dbReference type="InterPro" id="IPR008928">
    <property type="entry name" value="6-hairpin_glycosidase_sf"/>
</dbReference>
<comment type="caution">
    <text evidence="6">The sequence shown here is derived from an EMBL/GenBank/DDBJ whole genome shotgun (WGS) entry which is preliminary data.</text>
</comment>
<dbReference type="GO" id="GO:0005975">
    <property type="term" value="P:carbohydrate metabolic process"/>
    <property type="evidence" value="ECO:0007669"/>
    <property type="project" value="InterPro"/>
</dbReference>
<dbReference type="SUPFAM" id="SSF48208">
    <property type="entry name" value="Six-hairpin glycosidases"/>
    <property type="match status" value="1"/>
</dbReference>